<reference evidence="2 3" key="1">
    <citation type="journal article" date="2008" name="BMC Genomics">
        <title>Acidithiobacillus ferrooxidans metabolism: from genome sequence to industrial applications.</title>
        <authorList>
            <person name="Valdes J."/>
            <person name="Pedroso I."/>
            <person name="Quatrini R."/>
            <person name="Dodson R.J."/>
            <person name="Tettelin H."/>
            <person name="Blake R.II."/>
            <person name="Eisen J.A."/>
            <person name="Holmes D.S."/>
        </authorList>
    </citation>
    <scope>NUCLEOTIDE SEQUENCE [LARGE SCALE GENOMIC DNA]</scope>
    <source>
        <strain evidence="3">ATCC 23270 / DSM 14882 / CIP 104768 / NCIMB 8455</strain>
    </source>
</reference>
<feature type="transmembrane region" description="Helical" evidence="1">
    <location>
        <begin position="42"/>
        <end position="65"/>
    </location>
</feature>
<evidence type="ECO:0000256" key="1">
    <source>
        <dbReference type="SAM" id="Phobius"/>
    </source>
</evidence>
<sequence length="80" mass="9214">MSSKKGNTKQSGKTVLIRRKSKAITKPINDNMVYFANVVNMFLLYKVILIGTLISLTFIYDYILINNIKLLAYTRNKIIK</sequence>
<keyword evidence="1" id="KW-1133">Transmembrane helix</keyword>
<dbReference type="EMBL" id="CP001219">
    <property type="protein sequence ID" value="ACK80044.1"/>
    <property type="molecule type" value="Genomic_DNA"/>
</dbReference>
<dbReference type="PaxDb" id="243159-AFE_2101"/>
<dbReference type="AlphaFoldDB" id="B7J4W1"/>
<gene>
    <name evidence="2" type="ordered locus">AFE_2101</name>
</gene>
<dbReference type="Proteomes" id="UP000001362">
    <property type="component" value="Chromosome"/>
</dbReference>
<evidence type="ECO:0000313" key="2">
    <source>
        <dbReference type="EMBL" id="ACK80044.1"/>
    </source>
</evidence>
<dbReference type="KEGG" id="afr:AFE_2101"/>
<protein>
    <submittedName>
        <fullName evidence="2">Uncharacterized protein</fullName>
    </submittedName>
</protein>
<dbReference type="HOGENOM" id="CLU_2581707_0_0_6"/>
<proteinExistence type="predicted"/>
<name>B7J4W1_ACIF2</name>
<evidence type="ECO:0000313" key="3">
    <source>
        <dbReference type="Proteomes" id="UP000001362"/>
    </source>
</evidence>
<accession>B7J4W1</accession>
<keyword evidence="1" id="KW-0812">Transmembrane</keyword>
<keyword evidence="3" id="KW-1185">Reference proteome</keyword>
<organism evidence="2 3">
    <name type="scientific">Acidithiobacillus ferrooxidans (strain ATCC 23270 / DSM 14882 / CIP 104768 / NCIMB 8455)</name>
    <name type="common">Ferrobacillus ferrooxidans (strain ATCC 23270)</name>
    <dbReference type="NCBI Taxonomy" id="243159"/>
    <lineage>
        <taxon>Bacteria</taxon>
        <taxon>Pseudomonadati</taxon>
        <taxon>Pseudomonadota</taxon>
        <taxon>Acidithiobacillia</taxon>
        <taxon>Acidithiobacillales</taxon>
        <taxon>Acidithiobacillaceae</taxon>
        <taxon>Acidithiobacillus</taxon>
    </lineage>
</organism>
<keyword evidence="1" id="KW-0472">Membrane</keyword>